<accession>A0ABU5GUY4</accession>
<dbReference type="InterPro" id="IPR014440">
    <property type="entry name" value="HCCAis_GSTk"/>
</dbReference>
<dbReference type="PANTHER" id="PTHR42943">
    <property type="entry name" value="GLUTATHIONE S-TRANSFERASE KAPPA"/>
    <property type="match status" value="1"/>
</dbReference>
<dbReference type="EC" id="5.99.1.4" evidence="1"/>
<dbReference type="InterPro" id="IPR051924">
    <property type="entry name" value="GST_Kappa/NadH"/>
</dbReference>
<evidence type="ECO:0000259" key="2">
    <source>
        <dbReference type="Pfam" id="PF01323"/>
    </source>
</evidence>
<reference evidence="3 4" key="1">
    <citation type="submission" date="2023-12" db="EMBL/GenBank/DDBJ databases">
        <title>the genome sequence of Hyalangium sp. s54d21.</title>
        <authorList>
            <person name="Zhang X."/>
        </authorList>
    </citation>
    <scope>NUCLEOTIDE SEQUENCE [LARGE SCALE GENOMIC DNA]</scope>
    <source>
        <strain evidence="4">s54d21</strain>
    </source>
</reference>
<dbReference type="Pfam" id="PF01323">
    <property type="entry name" value="DSBA"/>
    <property type="match status" value="1"/>
</dbReference>
<keyword evidence="4" id="KW-1185">Reference proteome</keyword>
<dbReference type="PIRSF" id="PIRSF006386">
    <property type="entry name" value="HCCAis_GSTk"/>
    <property type="match status" value="1"/>
</dbReference>
<dbReference type="Proteomes" id="UP001291309">
    <property type="component" value="Unassembled WGS sequence"/>
</dbReference>
<dbReference type="RefSeq" id="WP_321543578.1">
    <property type="nucleotide sequence ID" value="NZ_JAXIVS010000001.1"/>
</dbReference>
<sequence>MAKTLEFFFDYASPYSYLASQQVEAVAQRTGAELRWRPFLLGAVFKATGNVPPVTNAHKAAYLGKDLQDWARHLGLPEFRLPESFPINSLKANRLGLVATEQGRIAPFTHAAYRVAFVEGRDLNDPKVLAEVANAAGLVAETAMARAESQEIKDALRRNTDEAVARGSFGAPTFFVGEDMYFGNDRLMFVERALRGA</sequence>
<dbReference type="InterPro" id="IPR036249">
    <property type="entry name" value="Thioredoxin-like_sf"/>
</dbReference>
<dbReference type="Gene3D" id="3.40.30.10">
    <property type="entry name" value="Glutaredoxin"/>
    <property type="match status" value="1"/>
</dbReference>
<dbReference type="InterPro" id="IPR044087">
    <property type="entry name" value="NahD-like"/>
</dbReference>
<name>A0ABU5GUY4_9BACT</name>
<dbReference type="SUPFAM" id="SSF52833">
    <property type="entry name" value="Thioredoxin-like"/>
    <property type="match status" value="1"/>
</dbReference>
<dbReference type="PANTHER" id="PTHR42943:SF2">
    <property type="entry name" value="GLUTATHIONE S-TRANSFERASE KAPPA 1"/>
    <property type="match status" value="1"/>
</dbReference>
<comment type="similarity">
    <text evidence="1">Belongs to the GST superfamily. NadH family.</text>
</comment>
<evidence type="ECO:0000256" key="1">
    <source>
        <dbReference type="PIRNR" id="PIRNR006386"/>
    </source>
</evidence>
<protein>
    <recommendedName>
        <fullName evidence="1">2-hydroxychromene-2-carboxylate isomerase</fullName>
        <ecNumber evidence="1">5.99.1.4</ecNumber>
    </recommendedName>
</protein>
<gene>
    <name evidence="3" type="ORF">SYV04_00595</name>
</gene>
<evidence type="ECO:0000313" key="4">
    <source>
        <dbReference type="Proteomes" id="UP001291309"/>
    </source>
</evidence>
<dbReference type="InterPro" id="IPR001853">
    <property type="entry name" value="DSBA-like_thioredoxin_dom"/>
</dbReference>
<dbReference type="CDD" id="cd03022">
    <property type="entry name" value="DsbA_HCCA_Iso"/>
    <property type="match status" value="1"/>
</dbReference>
<organism evidence="3 4">
    <name type="scientific">Hyalangium rubrum</name>
    <dbReference type="NCBI Taxonomy" id="3103134"/>
    <lineage>
        <taxon>Bacteria</taxon>
        <taxon>Pseudomonadati</taxon>
        <taxon>Myxococcota</taxon>
        <taxon>Myxococcia</taxon>
        <taxon>Myxococcales</taxon>
        <taxon>Cystobacterineae</taxon>
        <taxon>Archangiaceae</taxon>
        <taxon>Hyalangium</taxon>
    </lineage>
</organism>
<comment type="catalytic activity">
    <reaction evidence="1">
        <text>2-hydroxychromene-2-carboxylate = (3E)-4-(2-hydroxyphenyl)-2-oxobut-3-enoate</text>
        <dbReference type="Rhea" id="RHEA:27401"/>
        <dbReference type="ChEBI" id="CHEBI:59350"/>
        <dbReference type="ChEBI" id="CHEBI:59353"/>
        <dbReference type="EC" id="5.99.1.4"/>
    </reaction>
</comment>
<dbReference type="GO" id="GO:0016853">
    <property type="term" value="F:isomerase activity"/>
    <property type="evidence" value="ECO:0007669"/>
    <property type="project" value="UniProtKB-KW"/>
</dbReference>
<proteinExistence type="inferred from homology"/>
<evidence type="ECO:0000313" key="3">
    <source>
        <dbReference type="EMBL" id="MDY7224851.1"/>
    </source>
</evidence>
<keyword evidence="1 3" id="KW-0413">Isomerase</keyword>
<feature type="domain" description="DSBA-like thioredoxin" evidence="2">
    <location>
        <begin position="4"/>
        <end position="194"/>
    </location>
</feature>
<comment type="caution">
    <text evidence="3">The sequence shown here is derived from an EMBL/GenBank/DDBJ whole genome shotgun (WGS) entry which is preliminary data.</text>
</comment>
<dbReference type="EMBL" id="JAXIVS010000001">
    <property type="protein sequence ID" value="MDY7224851.1"/>
    <property type="molecule type" value="Genomic_DNA"/>
</dbReference>